<organism evidence="9 10">
    <name type="scientific">Nakamurella leprariae</name>
    <dbReference type="NCBI Taxonomy" id="2803911"/>
    <lineage>
        <taxon>Bacteria</taxon>
        <taxon>Bacillati</taxon>
        <taxon>Actinomycetota</taxon>
        <taxon>Actinomycetes</taxon>
        <taxon>Nakamurellales</taxon>
        <taxon>Nakamurellaceae</taxon>
        <taxon>Nakamurella</taxon>
    </lineage>
</organism>
<proteinExistence type="inferred from homology"/>
<name>A0A939C181_9ACTN</name>
<dbReference type="Pfam" id="PF08240">
    <property type="entry name" value="ADH_N"/>
    <property type="match status" value="1"/>
</dbReference>
<dbReference type="InterPro" id="IPR013154">
    <property type="entry name" value="ADH-like_N"/>
</dbReference>
<evidence type="ECO:0000313" key="10">
    <source>
        <dbReference type="Proteomes" id="UP000663792"/>
    </source>
</evidence>
<dbReference type="Pfam" id="PF00107">
    <property type="entry name" value="ADH_zinc_N"/>
    <property type="match status" value="1"/>
</dbReference>
<dbReference type="CDD" id="cd05285">
    <property type="entry name" value="sorbitol_DH"/>
    <property type="match status" value="1"/>
</dbReference>
<sequence>MSESVTIPSTTEASTSIPSTMTASVLRAVHDVVLEERPVPVPAPDEVLVRVASVGVCGSDVHYYEHGRIGPYVVRAPLVLGHEAGGTVVAVGSDVDPARIGQRVAVEPQRPCRVCEFCRSGAYNLCPRIEFWATPPVDGAFCEYVVVPDDFAYEIPEQISDHAAALMEPLSVGIAAAQKGGIGVGDTVLIAGGGPIGVIAAQVARAFGAVDVVVADIDAGRRALAAKYGARVIDPATESTEDLGAHVFIDASGATTAITNGIRSTRSGGTVVLVGSADEIPLSVPEVAMRELKVTGVFRYTNTWPIARGLLVSGAVELDSLVTHVYGIEQAEQALTGEGATGGLKRIVQPGVRRVDDPAVAAAS</sequence>
<evidence type="ECO:0000313" key="9">
    <source>
        <dbReference type="EMBL" id="MBM9469526.1"/>
    </source>
</evidence>
<dbReference type="SUPFAM" id="SSF51735">
    <property type="entry name" value="NAD(P)-binding Rossmann-fold domains"/>
    <property type="match status" value="1"/>
</dbReference>
<dbReference type="PROSITE" id="PS00059">
    <property type="entry name" value="ADH_ZINC"/>
    <property type="match status" value="1"/>
</dbReference>
<evidence type="ECO:0000256" key="3">
    <source>
        <dbReference type="ARBA" id="ARBA00022723"/>
    </source>
</evidence>
<evidence type="ECO:0000256" key="4">
    <source>
        <dbReference type="ARBA" id="ARBA00022833"/>
    </source>
</evidence>
<protein>
    <submittedName>
        <fullName evidence="9">NAD(P)-dependent alcohol dehydrogenase</fullName>
    </submittedName>
</protein>
<evidence type="ECO:0000259" key="7">
    <source>
        <dbReference type="Pfam" id="PF00107"/>
    </source>
</evidence>
<keyword evidence="3 6" id="KW-0479">Metal-binding</keyword>
<comment type="cofactor">
    <cofactor evidence="1 6">
        <name>Zn(2+)</name>
        <dbReference type="ChEBI" id="CHEBI:29105"/>
    </cofactor>
</comment>
<dbReference type="EMBL" id="JAERWK010000029">
    <property type="protein sequence ID" value="MBM9469526.1"/>
    <property type="molecule type" value="Genomic_DNA"/>
</dbReference>
<dbReference type="AlphaFoldDB" id="A0A939C181"/>
<dbReference type="Proteomes" id="UP000663792">
    <property type="component" value="Unassembled WGS sequence"/>
</dbReference>
<comment type="similarity">
    <text evidence="2 6">Belongs to the zinc-containing alcohol dehydrogenase family.</text>
</comment>
<dbReference type="Gene3D" id="3.40.50.720">
    <property type="entry name" value="NAD(P)-binding Rossmann-like Domain"/>
    <property type="match status" value="1"/>
</dbReference>
<evidence type="ECO:0000256" key="1">
    <source>
        <dbReference type="ARBA" id="ARBA00001947"/>
    </source>
</evidence>
<dbReference type="InterPro" id="IPR045306">
    <property type="entry name" value="SDH-like"/>
</dbReference>
<evidence type="ECO:0000256" key="5">
    <source>
        <dbReference type="ARBA" id="ARBA00023002"/>
    </source>
</evidence>
<evidence type="ECO:0000256" key="2">
    <source>
        <dbReference type="ARBA" id="ARBA00008072"/>
    </source>
</evidence>
<keyword evidence="5" id="KW-0560">Oxidoreductase</keyword>
<keyword evidence="10" id="KW-1185">Reference proteome</keyword>
<dbReference type="RefSeq" id="WP_205262491.1">
    <property type="nucleotide sequence ID" value="NZ_JAERWK010000029.1"/>
</dbReference>
<dbReference type="InterPro" id="IPR011032">
    <property type="entry name" value="GroES-like_sf"/>
</dbReference>
<feature type="domain" description="Alcohol dehydrogenase-like C-terminal" evidence="7">
    <location>
        <begin position="195"/>
        <end position="307"/>
    </location>
</feature>
<dbReference type="InterPro" id="IPR013149">
    <property type="entry name" value="ADH-like_C"/>
</dbReference>
<dbReference type="GO" id="GO:0016616">
    <property type="term" value="F:oxidoreductase activity, acting on the CH-OH group of donors, NAD or NADP as acceptor"/>
    <property type="evidence" value="ECO:0007669"/>
    <property type="project" value="InterPro"/>
</dbReference>
<feature type="domain" description="Alcohol dehydrogenase-like N-terminal" evidence="8">
    <location>
        <begin position="44"/>
        <end position="157"/>
    </location>
</feature>
<evidence type="ECO:0000259" key="8">
    <source>
        <dbReference type="Pfam" id="PF08240"/>
    </source>
</evidence>
<gene>
    <name evidence="9" type="ORF">JL106_19765</name>
</gene>
<evidence type="ECO:0000256" key="6">
    <source>
        <dbReference type="RuleBase" id="RU361277"/>
    </source>
</evidence>
<dbReference type="Gene3D" id="3.90.180.10">
    <property type="entry name" value="Medium-chain alcohol dehydrogenases, catalytic domain"/>
    <property type="match status" value="1"/>
</dbReference>
<dbReference type="InterPro" id="IPR036291">
    <property type="entry name" value="NAD(P)-bd_dom_sf"/>
</dbReference>
<dbReference type="PANTHER" id="PTHR43161">
    <property type="entry name" value="SORBITOL DEHYDROGENASE"/>
    <property type="match status" value="1"/>
</dbReference>
<dbReference type="SUPFAM" id="SSF50129">
    <property type="entry name" value="GroES-like"/>
    <property type="match status" value="1"/>
</dbReference>
<accession>A0A939C181</accession>
<dbReference type="GO" id="GO:0008270">
    <property type="term" value="F:zinc ion binding"/>
    <property type="evidence" value="ECO:0007669"/>
    <property type="project" value="InterPro"/>
</dbReference>
<dbReference type="InterPro" id="IPR002328">
    <property type="entry name" value="ADH_Zn_CS"/>
</dbReference>
<dbReference type="PANTHER" id="PTHR43161:SF9">
    <property type="entry name" value="SORBITOL DEHYDROGENASE"/>
    <property type="match status" value="1"/>
</dbReference>
<keyword evidence="4 6" id="KW-0862">Zinc</keyword>
<reference evidence="9" key="1">
    <citation type="submission" date="2021-01" db="EMBL/GenBank/DDBJ databases">
        <title>YIM 132084 draft genome.</title>
        <authorList>
            <person name="An D."/>
        </authorList>
    </citation>
    <scope>NUCLEOTIDE SEQUENCE</scope>
    <source>
        <strain evidence="9">YIM 132084</strain>
    </source>
</reference>
<comment type="caution">
    <text evidence="9">The sequence shown here is derived from an EMBL/GenBank/DDBJ whole genome shotgun (WGS) entry which is preliminary data.</text>
</comment>